<evidence type="ECO:0000313" key="3">
    <source>
        <dbReference type="EMBL" id="EJT51177.1"/>
    </source>
</evidence>
<dbReference type="VEuPathDB" id="FungiDB:A1Q1_07641"/>
<dbReference type="InterPro" id="IPR037516">
    <property type="entry name" value="Tripartite_DENN"/>
</dbReference>
<dbReference type="EMBL" id="ALBS01000073">
    <property type="protein sequence ID" value="EJT51177.1"/>
    <property type="molecule type" value="Genomic_DNA"/>
</dbReference>
<feature type="compositionally biased region" description="Low complexity" evidence="1">
    <location>
        <begin position="270"/>
        <end position="280"/>
    </location>
</feature>
<dbReference type="GO" id="GO:0051666">
    <property type="term" value="P:actin cortical patch localization"/>
    <property type="evidence" value="ECO:0007669"/>
    <property type="project" value="TreeGrafter"/>
</dbReference>
<dbReference type="KEGG" id="tasa:A1Q1_07641"/>
<dbReference type="Pfam" id="PF07792">
    <property type="entry name" value="Afi1"/>
    <property type="match status" value="1"/>
</dbReference>
<name>J6F763_TRIAS</name>
<sequence length="783" mass="87540">MSQPPTIETSGVKNDRFEAELSRLDAPEPPKEDNVHFCLLAEFDIDAGATLSHQYPYPTGTDEHVLAELMLPDGAHMRGEDWTVFYLGQSPQSSVAPMLTHESDTVDKARLANKRASMFPSNERPRRGAPGGGLLYVLNCVRMKEDKTVRRGAMVKALAIATPHPYIGIFKPLLLLALEEYFKNPSFDILARLYDSANNISLVGMPKLTRSELILLRQTDRKDLLETRFLEAKEAASALSAIDDASTHEGSTGDHERKGSVSSSVRPPIGRKGSSASSSYPGGGSDLLPADKRRGLPRDTHFFETEARFRQITVPIRVPMTVFDEDVGDYTIIELVQTFGQNVTTFPGPYFPWLHTNGAHTHPIMLIFNAILCHKRVMFLGHGLPANHVARMVLAACAMVTGSGQILRGVTETAFPYTNLASLEVLEQFDGFVAGTCNPRFEELPQTWDVLCNLETGKVTVSKELRGLGGDDSIPSTLSRGETQDVMNSKQLQSLTKDCIDNQFMEEIMSATTQHYGEGHIRTRFTDYISRFVRLAAYQEYVIFGSTNVGWIYQPFREGQLGSGIVFIDDALRQRELKENHYRIDAWRRTKSYRLAQKDWVREEQTAAIRGFDALHNVKRLRMTRTMTSQEAGLIFSTFVRGIRTYDQVVELLTYLPMHFGGLIPIANGLFHPISKIRADALELLCIIQQYPVGIQALQGLNYFHRKTFIELLERREAQRALNRRLTEERKVQEEARDNAAASPPAPAPTANRLEIRTEDNGTVRRGELQAALNKAAAAAQAA</sequence>
<dbReference type="AlphaFoldDB" id="J6F763"/>
<feature type="region of interest" description="Disordered" evidence="1">
    <location>
        <begin position="728"/>
        <end position="761"/>
    </location>
</feature>
<dbReference type="InterPro" id="IPR052809">
    <property type="entry name" value="Actin_polarity_regulatory"/>
</dbReference>
<dbReference type="InterPro" id="IPR012860">
    <property type="entry name" value="Afi1_N"/>
</dbReference>
<dbReference type="OrthoDB" id="66409at2759"/>
<protein>
    <recommendedName>
        <fullName evidence="2">UDENN domain-containing protein</fullName>
    </recommendedName>
</protein>
<gene>
    <name evidence="3" type="ORF">A1Q1_07641</name>
</gene>
<dbReference type="HOGENOM" id="CLU_009044_0_0_1"/>
<feature type="compositionally biased region" description="Basic and acidic residues" evidence="1">
    <location>
        <begin position="728"/>
        <end position="738"/>
    </location>
</feature>
<evidence type="ECO:0000259" key="2">
    <source>
        <dbReference type="PROSITE" id="PS50211"/>
    </source>
</evidence>
<dbReference type="GeneID" id="25991153"/>
<dbReference type="Pfam" id="PF08616">
    <property type="entry name" value="SPA"/>
    <property type="match status" value="1"/>
</dbReference>
<evidence type="ECO:0000313" key="4">
    <source>
        <dbReference type="Proteomes" id="UP000002748"/>
    </source>
</evidence>
<dbReference type="PROSITE" id="PS50211">
    <property type="entry name" value="DENN"/>
    <property type="match status" value="1"/>
</dbReference>
<feature type="region of interest" description="Disordered" evidence="1">
    <location>
        <begin position="241"/>
        <end position="295"/>
    </location>
</feature>
<dbReference type="PANTHER" id="PTHR28245">
    <property type="entry name" value="ARF3-INTERACTING PROTEIN 1"/>
    <property type="match status" value="1"/>
</dbReference>
<comment type="caution">
    <text evidence="3">The sequence shown here is derived from an EMBL/GenBank/DDBJ whole genome shotgun (WGS) entry which is preliminary data.</text>
</comment>
<evidence type="ECO:0000256" key="1">
    <source>
        <dbReference type="SAM" id="MobiDB-lite"/>
    </source>
</evidence>
<feature type="domain" description="UDENN" evidence="2">
    <location>
        <begin position="36"/>
        <end position="582"/>
    </location>
</feature>
<organism evidence="3 4">
    <name type="scientific">Trichosporon asahii var. asahii (strain ATCC 90039 / CBS 2479 / JCM 2466 / KCTC 7840 / NBRC 103889/ NCYC 2677 / UAMH 7654)</name>
    <name type="common">Yeast</name>
    <dbReference type="NCBI Taxonomy" id="1186058"/>
    <lineage>
        <taxon>Eukaryota</taxon>
        <taxon>Fungi</taxon>
        <taxon>Dikarya</taxon>
        <taxon>Basidiomycota</taxon>
        <taxon>Agaricomycotina</taxon>
        <taxon>Tremellomycetes</taxon>
        <taxon>Trichosporonales</taxon>
        <taxon>Trichosporonaceae</taxon>
        <taxon>Trichosporon</taxon>
    </lineage>
</organism>
<accession>J6F763</accession>
<dbReference type="Proteomes" id="UP000002748">
    <property type="component" value="Unassembled WGS sequence"/>
</dbReference>
<dbReference type="RefSeq" id="XP_014182128.1">
    <property type="nucleotide sequence ID" value="XM_014326653.1"/>
</dbReference>
<proteinExistence type="predicted"/>
<reference evidence="3 4" key="1">
    <citation type="journal article" date="2012" name="Eukaryot. Cell">
        <title>Draft genome sequence of CBS 2479, the standard type strain of Trichosporon asahii.</title>
        <authorList>
            <person name="Yang R.Y."/>
            <person name="Li H.T."/>
            <person name="Zhu H."/>
            <person name="Zhou G.P."/>
            <person name="Wang M."/>
            <person name="Wang L."/>
        </authorList>
    </citation>
    <scope>NUCLEOTIDE SEQUENCE [LARGE SCALE GENOMIC DNA]</scope>
    <source>
        <strain evidence="4">ATCC 90039 / CBS 2479 / JCM 2466 / KCTC 7840 / NCYC 2677 / UAMH 7654</strain>
    </source>
</reference>
<dbReference type="PANTHER" id="PTHR28245:SF1">
    <property type="entry name" value="ARF3-INTERACTING PROTEIN 1"/>
    <property type="match status" value="1"/>
</dbReference>
<dbReference type="GO" id="GO:0005886">
    <property type="term" value="C:plasma membrane"/>
    <property type="evidence" value="ECO:0007669"/>
    <property type="project" value="TreeGrafter"/>
</dbReference>
<feature type="compositionally biased region" description="Basic and acidic residues" evidence="1">
    <location>
        <begin position="245"/>
        <end position="259"/>
    </location>
</feature>